<organism evidence="3 4">
    <name type="scientific">Parvibacter caecicola</name>
    <dbReference type="NCBI Taxonomy" id="747645"/>
    <lineage>
        <taxon>Bacteria</taxon>
        <taxon>Bacillati</taxon>
        <taxon>Actinomycetota</taxon>
        <taxon>Coriobacteriia</taxon>
        <taxon>Coriobacteriales</taxon>
        <taxon>Coriobacteriaceae</taxon>
        <taxon>Parvibacter</taxon>
    </lineage>
</organism>
<keyword evidence="1" id="KW-0812">Transmembrane</keyword>
<dbReference type="InterPro" id="IPR006976">
    <property type="entry name" value="VanZ-like"/>
</dbReference>
<dbReference type="EMBL" id="JACHYA010000009">
    <property type="protein sequence ID" value="MBB3172092.1"/>
    <property type="molecule type" value="Genomic_DNA"/>
</dbReference>
<evidence type="ECO:0000313" key="3">
    <source>
        <dbReference type="EMBL" id="MBB3172092.1"/>
    </source>
</evidence>
<dbReference type="GeneID" id="93357733"/>
<sequence length="256" mass="26697">MKDGKRARLIALRIIVAGLIVLWASFIFGFSGQTGGESGGLSAKVADALVSAADFFTGATTVGSARASAIEALQFPIRKAAHMSEYAVLALLVLAQLRLWPAFGDPGKQSAAPMAGMTGDGDDVSFLEDGPTQQACARRSARGELTRPPGEWISPLLRLAGPRSDQPDRPSHDVVPGAPTAAFAIPAAAYLRTLRRAALVAWGAATLYAATDEFHQLFVPGRAGLPTDVLIDATGAALGLLVACALMAAFYHRRAS</sequence>
<protein>
    <submittedName>
        <fullName evidence="3">VanZ family protein</fullName>
    </submittedName>
</protein>
<keyword evidence="1" id="KW-0472">Membrane</keyword>
<dbReference type="RefSeq" id="WP_170155480.1">
    <property type="nucleotide sequence ID" value="NZ_CAPYQC010000015.1"/>
</dbReference>
<proteinExistence type="predicted"/>
<reference evidence="3 4" key="1">
    <citation type="submission" date="2020-08" db="EMBL/GenBank/DDBJ databases">
        <title>Sequencing the genomes of 1000 actinobacteria strains.</title>
        <authorList>
            <person name="Klenk H.-P."/>
        </authorList>
    </citation>
    <scope>NUCLEOTIDE SEQUENCE [LARGE SCALE GENOMIC DNA]</scope>
    <source>
        <strain evidence="3 4">DSM 22242</strain>
    </source>
</reference>
<feature type="transmembrane region" description="Helical" evidence="1">
    <location>
        <begin position="230"/>
        <end position="251"/>
    </location>
</feature>
<comment type="caution">
    <text evidence="3">The sequence shown here is derived from an EMBL/GenBank/DDBJ whole genome shotgun (WGS) entry which is preliminary data.</text>
</comment>
<keyword evidence="1" id="KW-1133">Transmembrane helix</keyword>
<feature type="domain" description="VanZ-like" evidence="2">
    <location>
        <begin position="182"/>
        <end position="244"/>
    </location>
</feature>
<gene>
    <name evidence="3" type="ORF">FHR31_001926</name>
</gene>
<evidence type="ECO:0000313" key="4">
    <source>
        <dbReference type="Proteomes" id="UP000530850"/>
    </source>
</evidence>
<evidence type="ECO:0000259" key="2">
    <source>
        <dbReference type="Pfam" id="PF04892"/>
    </source>
</evidence>
<evidence type="ECO:0000256" key="1">
    <source>
        <dbReference type="SAM" id="Phobius"/>
    </source>
</evidence>
<feature type="transmembrane region" description="Helical" evidence="1">
    <location>
        <begin position="12"/>
        <end position="31"/>
    </location>
</feature>
<dbReference type="NCBIfam" id="NF037970">
    <property type="entry name" value="vanZ_1"/>
    <property type="match status" value="2"/>
</dbReference>
<dbReference type="AlphaFoldDB" id="A0A7W5D3Q7"/>
<feature type="transmembrane region" description="Helical" evidence="1">
    <location>
        <begin position="193"/>
        <end position="210"/>
    </location>
</feature>
<accession>A0A7W5D3Q7</accession>
<dbReference type="Proteomes" id="UP000530850">
    <property type="component" value="Unassembled WGS sequence"/>
</dbReference>
<dbReference type="Pfam" id="PF04892">
    <property type="entry name" value="VanZ"/>
    <property type="match status" value="1"/>
</dbReference>
<name>A0A7W5D3Q7_9ACTN</name>